<dbReference type="Gene3D" id="3.40.50.1460">
    <property type="match status" value="1"/>
</dbReference>
<feature type="region of interest" description="Disordered" evidence="2">
    <location>
        <begin position="137"/>
        <end position="158"/>
    </location>
</feature>
<protein>
    <submittedName>
        <fullName evidence="3">Uncharacterized protein</fullName>
    </submittedName>
</protein>
<dbReference type="EMBL" id="CP031038">
    <property type="protein sequence ID" value="QDZ21425.1"/>
    <property type="molecule type" value="Genomic_DNA"/>
</dbReference>
<sequence>MRGVLGKPERKPNRKAVAVSVLDYPHVGQEHGGSTSGCFTDALLMSRMLNKFYGFTPKETVRTPSEPARGASASTSASPSRQGEAKAADGSIDIVVCDEKVKDQREGRGRPKAMSPMIQVCCTYTWDCAEEEEENAKDAPSSKALLSPSSSNVRDTGLAGTSEADCEVVHASDTHREVVRALKWLVKDVRKGDTLVFHFSGCSTYKRVSTGEGLEPVLCLGDFSWRDNDRGFLDCETLHEILTKGLQNVSCELTIILDTYLGSALAELLEERSKAIDRTAFENTSRVKYRALPTNRARALPLPAEEKKVLKRLLGKQKGKAGWRRLLDKFIRLTTGFRGEGEGGSNWRKSTKISPSPAPSPMANSSQESSPNRRFKPPRRATGMVPLKLGKADPNSKVVILSAEATNVGGRVEKINRINMVKLGPLTWVLYRLLKGGLAVEHEQETSLSDLIDKLHPTLGQLAESADEHFEHRWRAGSKSGRKLRGRDGGARSPPYKAVARGWGFGEKNGEKEGEFKGFRLFGNVHSEQLLLDRAGLGQHPLETMRTLSLTHNLADVIETPTKREMAKLSNNLNLTPSPARKKELAPLKIPRTPIIEEEEQEQQEEREQRLPESNGAVPKATGTVSAMRLPHLDKKKADRKVRERKVTSFSPMKSNLNKPGPLLQASTIEE</sequence>
<gene>
    <name evidence="3" type="ORF">A3770_05p39430</name>
</gene>
<feature type="compositionally biased region" description="Low complexity" evidence="2">
    <location>
        <begin position="139"/>
        <end position="151"/>
    </location>
</feature>
<dbReference type="PANTHER" id="PTHR48104">
    <property type="entry name" value="METACASPASE-4"/>
    <property type="match status" value="1"/>
</dbReference>
<proteinExistence type="inferred from homology"/>
<dbReference type="Proteomes" id="UP000316726">
    <property type="component" value="Chromosome 5"/>
</dbReference>
<feature type="region of interest" description="Disordered" evidence="2">
    <location>
        <begin position="341"/>
        <end position="388"/>
    </location>
</feature>
<feature type="compositionally biased region" description="Polar residues" evidence="2">
    <location>
        <begin position="72"/>
        <end position="81"/>
    </location>
</feature>
<dbReference type="PANTHER" id="PTHR48104:SF30">
    <property type="entry name" value="METACASPASE-1"/>
    <property type="match status" value="1"/>
</dbReference>
<evidence type="ECO:0000313" key="4">
    <source>
        <dbReference type="Proteomes" id="UP000316726"/>
    </source>
</evidence>
<dbReference type="AlphaFoldDB" id="A0A5B8MP99"/>
<feature type="compositionally biased region" description="Polar residues" evidence="2">
    <location>
        <begin position="648"/>
        <end position="658"/>
    </location>
</feature>
<name>A0A5B8MP99_9CHLO</name>
<dbReference type="GO" id="GO:0005737">
    <property type="term" value="C:cytoplasm"/>
    <property type="evidence" value="ECO:0007669"/>
    <property type="project" value="TreeGrafter"/>
</dbReference>
<feature type="region of interest" description="Disordered" evidence="2">
    <location>
        <begin position="569"/>
        <end position="671"/>
    </location>
</feature>
<feature type="region of interest" description="Disordered" evidence="2">
    <location>
        <begin position="60"/>
        <end position="89"/>
    </location>
</feature>
<reference evidence="3 4" key="1">
    <citation type="submission" date="2018-07" db="EMBL/GenBank/DDBJ databases">
        <title>The complete nuclear genome of the prasinophyte Chloropicon primus (CCMP1205).</title>
        <authorList>
            <person name="Pombert J.-F."/>
            <person name="Otis C."/>
            <person name="Turmel M."/>
            <person name="Lemieux C."/>
        </authorList>
    </citation>
    <scope>NUCLEOTIDE SEQUENCE [LARGE SCALE GENOMIC DNA]</scope>
    <source>
        <strain evidence="3 4">CCMP1205</strain>
    </source>
</reference>
<dbReference type="InterPro" id="IPR050452">
    <property type="entry name" value="Metacaspase"/>
</dbReference>
<evidence type="ECO:0000256" key="1">
    <source>
        <dbReference type="ARBA" id="ARBA00009005"/>
    </source>
</evidence>
<accession>A0A5B8MP99</accession>
<feature type="compositionally biased region" description="Basic and acidic residues" evidence="2">
    <location>
        <begin position="631"/>
        <end position="647"/>
    </location>
</feature>
<organism evidence="3 4">
    <name type="scientific">Chloropicon primus</name>
    <dbReference type="NCBI Taxonomy" id="1764295"/>
    <lineage>
        <taxon>Eukaryota</taxon>
        <taxon>Viridiplantae</taxon>
        <taxon>Chlorophyta</taxon>
        <taxon>Chloropicophyceae</taxon>
        <taxon>Chloropicales</taxon>
        <taxon>Chloropicaceae</taxon>
        <taxon>Chloropicon</taxon>
    </lineage>
</organism>
<dbReference type="GO" id="GO:0006508">
    <property type="term" value="P:proteolysis"/>
    <property type="evidence" value="ECO:0007669"/>
    <property type="project" value="TreeGrafter"/>
</dbReference>
<comment type="similarity">
    <text evidence="1">Belongs to the peptidase C14B family.</text>
</comment>
<dbReference type="GO" id="GO:0004197">
    <property type="term" value="F:cysteine-type endopeptidase activity"/>
    <property type="evidence" value="ECO:0007669"/>
    <property type="project" value="TreeGrafter"/>
</dbReference>
<evidence type="ECO:0000313" key="3">
    <source>
        <dbReference type="EMBL" id="QDZ21425.1"/>
    </source>
</evidence>
<keyword evidence="4" id="KW-1185">Reference proteome</keyword>
<dbReference type="OrthoDB" id="3223806at2759"/>
<evidence type="ECO:0000256" key="2">
    <source>
        <dbReference type="SAM" id="MobiDB-lite"/>
    </source>
</evidence>
<feature type="region of interest" description="Disordered" evidence="2">
    <location>
        <begin position="473"/>
        <end position="493"/>
    </location>
</feature>